<keyword evidence="10" id="KW-1185">Reference proteome</keyword>
<sequence>MPAEQLYPWCELQWQRLLQQRASDRLPHALLLSGPAGVGKEGFAETLASLLLCHQPNNDAPCGHCHSCELHAAGHHPDLVRASPEAEGKPIKVDQVRELIEHLHSTAQQGGYRVVIMSPAESLNISSANALLKILEEPGRNTLLLLVCHQPGQLMPTIRSRCQRIDFATPSAEQSELWLQQKLKLEQDRAAQLLRLCHGAPLKAQALYEGDLLEQRKKLMSGLADLLRGRMAASELAQQLLKADLLQCLDWINSLLSDIVRIQLADLQEPAVNADMKRMLQAIAKRASSAQVFALADRIQEERVSLLLRQNPNRQLLLERLLLQWAELSR</sequence>
<dbReference type="InterPro" id="IPR015199">
    <property type="entry name" value="DNA_pol_III_delta_C"/>
</dbReference>
<comment type="catalytic activity">
    <reaction evidence="7">
        <text>DNA(n) + a 2'-deoxyribonucleoside 5'-triphosphate = DNA(n+1) + diphosphate</text>
        <dbReference type="Rhea" id="RHEA:22508"/>
        <dbReference type="Rhea" id="RHEA-COMP:17339"/>
        <dbReference type="Rhea" id="RHEA-COMP:17340"/>
        <dbReference type="ChEBI" id="CHEBI:33019"/>
        <dbReference type="ChEBI" id="CHEBI:61560"/>
        <dbReference type="ChEBI" id="CHEBI:173112"/>
        <dbReference type="EC" id="2.7.7.7"/>
    </reaction>
</comment>
<feature type="domain" description="DNA polymerase III delta subunit C-terminal" evidence="8">
    <location>
        <begin position="211"/>
        <end position="326"/>
    </location>
</feature>
<accession>A0A1H4AUS4</accession>
<dbReference type="EC" id="2.7.7.7" evidence="1"/>
<dbReference type="Gene3D" id="1.20.272.10">
    <property type="match status" value="1"/>
</dbReference>
<dbReference type="InterPro" id="IPR027417">
    <property type="entry name" value="P-loop_NTPase"/>
</dbReference>
<dbReference type="GO" id="GO:0009360">
    <property type="term" value="C:DNA polymerase III complex"/>
    <property type="evidence" value="ECO:0007669"/>
    <property type="project" value="InterPro"/>
</dbReference>
<evidence type="ECO:0000256" key="4">
    <source>
        <dbReference type="ARBA" id="ARBA00022695"/>
    </source>
</evidence>
<proteinExistence type="predicted"/>
<evidence type="ECO:0000256" key="7">
    <source>
        <dbReference type="ARBA" id="ARBA00049244"/>
    </source>
</evidence>
<protein>
    <recommendedName>
        <fullName evidence="2">DNA polymerase III subunit delta'</fullName>
        <ecNumber evidence="1">2.7.7.7</ecNumber>
    </recommendedName>
</protein>
<evidence type="ECO:0000256" key="6">
    <source>
        <dbReference type="ARBA" id="ARBA00022932"/>
    </source>
</evidence>
<organism evidence="9 10">
    <name type="scientific">Marinobacterium iners DSM 11526</name>
    <dbReference type="NCBI Taxonomy" id="1122198"/>
    <lineage>
        <taxon>Bacteria</taxon>
        <taxon>Pseudomonadati</taxon>
        <taxon>Pseudomonadota</taxon>
        <taxon>Gammaproteobacteria</taxon>
        <taxon>Oceanospirillales</taxon>
        <taxon>Oceanospirillaceae</taxon>
        <taxon>Marinobacterium</taxon>
    </lineage>
</organism>
<dbReference type="PANTHER" id="PTHR11669">
    <property type="entry name" value="REPLICATION FACTOR C / DNA POLYMERASE III GAMMA-TAU SUBUNIT"/>
    <property type="match status" value="1"/>
</dbReference>
<evidence type="ECO:0000256" key="5">
    <source>
        <dbReference type="ARBA" id="ARBA00022705"/>
    </source>
</evidence>
<dbReference type="InterPro" id="IPR050238">
    <property type="entry name" value="DNA_Rep/Repair_Clamp_Loader"/>
</dbReference>
<dbReference type="SUPFAM" id="SSF52540">
    <property type="entry name" value="P-loop containing nucleoside triphosphate hydrolases"/>
    <property type="match status" value="1"/>
</dbReference>
<dbReference type="GO" id="GO:0006261">
    <property type="term" value="P:DNA-templated DNA replication"/>
    <property type="evidence" value="ECO:0007669"/>
    <property type="project" value="TreeGrafter"/>
</dbReference>
<evidence type="ECO:0000313" key="10">
    <source>
        <dbReference type="Proteomes" id="UP000242469"/>
    </source>
</evidence>
<dbReference type="EMBL" id="FNRJ01000003">
    <property type="protein sequence ID" value="SEA39574.1"/>
    <property type="molecule type" value="Genomic_DNA"/>
</dbReference>
<gene>
    <name evidence="9" type="ORF">SAMN02745729_10362</name>
</gene>
<keyword evidence="3" id="KW-0808">Transferase</keyword>
<keyword evidence="4" id="KW-0548">Nucleotidyltransferase</keyword>
<reference evidence="10" key="1">
    <citation type="submission" date="2016-10" db="EMBL/GenBank/DDBJ databases">
        <authorList>
            <person name="Varghese N."/>
            <person name="Submissions S."/>
        </authorList>
    </citation>
    <scope>NUCLEOTIDE SEQUENCE [LARGE SCALE GENOMIC DNA]</scope>
    <source>
        <strain evidence="10">DSM 11526</strain>
    </source>
</reference>
<dbReference type="RefSeq" id="WP_091824008.1">
    <property type="nucleotide sequence ID" value="NZ_FNRJ01000003.1"/>
</dbReference>
<evidence type="ECO:0000256" key="1">
    <source>
        <dbReference type="ARBA" id="ARBA00012417"/>
    </source>
</evidence>
<name>A0A1H4AUS4_9GAMM</name>
<dbReference type="STRING" id="1122198.SAMN02745729_10362"/>
<dbReference type="InterPro" id="IPR008921">
    <property type="entry name" value="DNA_pol3_clamp-load_cplx_C"/>
</dbReference>
<dbReference type="NCBIfam" id="TIGR00678">
    <property type="entry name" value="holB"/>
    <property type="match status" value="1"/>
</dbReference>
<dbReference type="GO" id="GO:0003887">
    <property type="term" value="F:DNA-directed DNA polymerase activity"/>
    <property type="evidence" value="ECO:0007669"/>
    <property type="project" value="UniProtKB-KW"/>
</dbReference>
<dbReference type="PANTHER" id="PTHR11669:SF8">
    <property type="entry name" value="DNA POLYMERASE III SUBUNIT DELTA"/>
    <property type="match status" value="1"/>
</dbReference>
<dbReference type="GO" id="GO:0008408">
    <property type="term" value="F:3'-5' exonuclease activity"/>
    <property type="evidence" value="ECO:0007669"/>
    <property type="project" value="InterPro"/>
</dbReference>
<evidence type="ECO:0000256" key="2">
    <source>
        <dbReference type="ARBA" id="ARBA00014363"/>
    </source>
</evidence>
<dbReference type="GO" id="GO:0003677">
    <property type="term" value="F:DNA binding"/>
    <property type="evidence" value="ECO:0007669"/>
    <property type="project" value="InterPro"/>
</dbReference>
<dbReference type="InterPro" id="IPR004622">
    <property type="entry name" value="DNA_pol_HolB"/>
</dbReference>
<dbReference type="NCBIfam" id="NF004310">
    <property type="entry name" value="PRK05707.1"/>
    <property type="match status" value="1"/>
</dbReference>
<keyword evidence="6" id="KW-0239">DNA-directed DNA polymerase</keyword>
<dbReference type="Proteomes" id="UP000242469">
    <property type="component" value="Unassembled WGS sequence"/>
</dbReference>
<dbReference type="SUPFAM" id="SSF48019">
    <property type="entry name" value="post-AAA+ oligomerization domain-like"/>
    <property type="match status" value="1"/>
</dbReference>
<dbReference type="Gene3D" id="3.40.50.300">
    <property type="entry name" value="P-loop containing nucleotide triphosphate hydrolases"/>
    <property type="match status" value="1"/>
</dbReference>
<evidence type="ECO:0000256" key="3">
    <source>
        <dbReference type="ARBA" id="ARBA00022679"/>
    </source>
</evidence>
<evidence type="ECO:0000313" key="9">
    <source>
        <dbReference type="EMBL" id="SEA39574.1"/>
    </source>
</evidence>
<evidence type="ECO:0000259" key="8">
    <source>
        <dbReference type="Pfam" id="PF09115"/>
    </source>
</evidence>
<dbReference type="Pfam" id="PF13177">
    <property type="entry name" value="DNA_pol3_delta2"/>
    <property type="match status" value="1"/>
</dbReference>
<dbReference type="AlphaFoldDB" id="A0A1H4AUS4"/>
<dbReference type="Pfam" id="PF09115">
    <property type="entry name" value="DNApol3-delta_C"/>
    <property type="match status" value="1"/>
</dbReference>
<dbReference type="OrthoDB" id="9811073at2"/>
<keyword evidence="5" id="KW-0235">DNA replication</keyword>